<dbReference type="GeneID" id="28937060"/>
<keyword evidence="2" id="KW-1185">Reference proteome</keyword>
<dbReference type="VEuPathDB" id="FungiDB:T552_02309"/>
<evidence type="ECO:0000313" key="1">
    <source>
        <dbReference type="EMBL" id="KTW27325.1"/>
    </source>
</evidence>
<dbReference type="AlphaFoldDB" id="A0A0W4ZG06"/>
<gene>
    <name evidence="1" type="ORF">T552_02309</name>
</gene>
<proteinExistence type="predicted"/>
<reference evidence="2" key="1">
    <citation type="journal article" date="2016" name="Nat. Commun.">
        <title>Genome analysis of three Pneumocystis species reveals adaptation mechanisms to life exclusively in mammalian hosts.</title>
        <authorList>
            <person name="Ma L."/>
            <person name="Chen Z."/>
            <person name="Huang D.W."/>
            <person name="Kutty G."/>
            <person name="Ishihara M."/>
            <person name="Wang H."/>
            <person name="Abouelleil A."/>
            <person name="Bishop L."/>
            <person name="Davey E."/>
            <person name="Deng R."/>
            <person name="Deng X."/>
            <person name="Fan L."/>
            <person name="Fantoni G."/>
            <person name="Fitzgerald M."/>
            <person name="Gogineni E."/>
            <person name="Goldberg J.M."/>
            <person name="Handley G."/>
            <person name="Hu X."/>
            <person name="Huber C."/>
            <person name="Jiao X."/>
            <person name="Jones K."/>
            <person name="Levin J.Z."/>
            <person name="Liu Y."/>
            <person name="Macdonald P."/>
            <person name="Melnikov A."/>
            <person name="Raley C."/>
            <person name="Sassi M."/>
            <person name="Sherman B.T."/>
            <person name="Song X."/>
            <person name="Sykes S."/>
            <person name="Tran B."/>
            <person name="Walsh L."/>
            <person name="Xia Y."/>
            <person name="Yang J."/>
            <person name="Young S."/>
            <person name="Zeng Q."/>
            <person name="Zheng X."/>
            <person name="Stephens R."/>
            <person name="Nusbaum C."/>
            <person name="Birren B.W."/>
            <person name="Azadi P."/>
            <person name="Lempicki R.A."/>
            <person name="Cuomo C.A."/>
            <person name="Kovacs J.A."/>
        </authorList>
    </citation>
    <scope>NUCLEOTIDE SEQUENCE [LARGE SCALE GENOMIC DNA]</scope>
    <source>
        <strain evidence="2">B80</strain>
    </source>
</reference>
<dbReference type="RefSeq" id="XP_018225367.1">
    <property type="nucleotide sequence ID" value="XM_018370857.1"/>
</dbReference>
<name>A0A0W4ZG06_PNEC8</name>
<dbReference type="EMBL" id="LFVZ01000010">
    <property type="protein sequence ID" value="KTW27325.1"/>
    <property type="molecule type" value="Genomic_DNA"/>
</dbReference>
<dbReference type="OrthoDB" id="5378302at2759"/>
<dbReference type="Proteomes" id="UP000054454">
    <property type="component" value="Unassembled WGS sequence"/>
</dbReference>
<organism evidence="1 2">
    <name type="scientific">Pneumocystis carinii (strain B80)</name>
    <name type="common">Rat pneumocystis pneumonia agent</name>
    <name type="synonym">Pneumocystis carinii f. sp. carinii</name>
    <dbReference type="NCBI Taxonomy" id="1408658"/>
    <lineage>
        <taxon>Eukaryota</taxon>
        <taxon>Fungi</taxon>
        <taxon>Dikarya</taxon>
        <taxon>Ascomycota</taxon>
        <taxon>Taphrinomycotina</taxon>
        <taxon>Pneumocystomycetes</taxon>
        <taxon>Pneumocystaceae</taxon>
        <taxon>Pneumocystis</taxon>
    </lineage>
</organism>
<sequence>MGPNRRFSRWIFLDKEKRLFSGRNSKKSGESLFFLLNHVYKHNNWPKEARSVFKTVRILGNCVLESCFPGNKDNIYIQPKTMNKVRDQYDLHVLKGMMNYLWIKYHVFKEGNLKMQLDTYLIYIFAGYYQKYELNKIFIVFETVKWHFFRLFHEKYVKWMKIISGRWLYSKMLVKNLEKRTNCQENPKLFIFYQPNVYFTGLNYIDLYINSRNKEISSKRIQKQANIYNMWKRNSLYPLEQDKKLIYRNWNEILKIKTIRRIYGSKVFQRSYTKAQNKYSNIIQDIQDYIGKKKYNNCNKILSEDISLIQVNDLKQFQCYIESLLENVSKQGDIYIMNKILRLLGKLDHGMIDQSYFLIKTHLNLLLNTSPKDSYQKLLPKYNSETTFFYDSFKSSLPKVPTISHWKLILQFYIKANAINSLSFSSSLLINSLLQIQISKLKPSPEIYFMVIYALVVSPEFRPLGSDCCQKTQSINTTIRIKKVLEVVKLISNEIDFDIDKEKLLHALYLACCPSITEVLEYTTNPISSLGNQNSNNSSLILDPRAFLIEDLMILHKIPYSFNFEKLRFTVLASCKLWSIFWKRFKDISVREPQKDENFYVLIFKLINDSKNKKQIRFALETIWPLICEQLKINVTPKIADIINKLRNHKS</sequence>
<accession>A0A0W4ZG06</accession>
<comment type="caution">
    <text evidence="1">The sequence shown here is derived from an EMBL/GenBank/DDBJ whole genome shotgun (WGS) entry which is preliminary data.</text>
</comment>
<protein>
    <submittedName>
        <fullName evidence="1">Uncharacterized protein</fullName>
    </submittedName>
</protein>
<evidence type="ECO:0000313" key="2">
    <source>
        <dbReference type="Proteomes" id="UP000054454"/>
    </source>
</evidence>